<evidence type="ECO:0000313" key="2">
    <source>
        <dbReference type="Proteomes" id="UP000199437"/>
    </source>
</evidence>
<dbReference type="Proteomes" id="UP000199437">
    <property type="component" value="Unassembled WGS sequence"/>
</dbReference>
<dbReference type="STRING" id="1267423.SAMN05216290_4077"/>
<dbReference type="Gene3D" id="3.30.1360.180">
    <property type="match status" value="1"/>
</dbReference>
<dbReference type="Pfam" id="PF01663">
    <property type="entry name" value="Phosphodiest"/>
    <property type="match status" value="1"/>
</dbReference>
<name>A0A1I0RSY0_9BACT</name>
<dbReference type="Gene3D" id="3.40.720.10">
    <property type="entry name" value="Alkaline Phosphatase, subunit A"/>
    <property type="match status" value="1"/>
</dbReference>
<sequence length="395" mass="44802">MDLNSDKPYVVLVSFDGFRHDYVEKYNAPNFKELVANGVSSKGLIPSYPSKTFPNHYTIVTGLYPGNHGLVDNSFYAPDLDLQYSIGNRERVENPAFYGGTPLWQLVQENGMKSASYFWVGSEAPIKGSLPDYYTKYDGSVTNEKRIEVVKDWLKLPAEQRPQFISLYFSLVDDNGHGFGPNSEETKNTVLEADRLLGLLRAEIAEIDLDVNLVVVSDHGMNEIKPEAGNYTTYDELLEGLDQDKFRFISNGAHAHFYVHNREDIDPLEEALRAKAKNYKVYKKPDFPAHWHNATNNRVGNIIITMEPGHYLTSASRAERTIKDQNTRGEHGFDPYETEDMRGIFYAEGPQVKKGMQIDAFENIHIYPFIAEILGITNLPEIDGKKEVLSSMLKK</sequence>
<dbReference type="InterPro" id="IPR002591">
    <property type="entry name" value="Phosphodiest/P_Trfase"/>
</dbReference>
<evidence type="ECO:0000313" key="1">
    <source>
        <dbReference type="EMBL" id="SEW44401.1"/>
    </source>
</evidence>
<reference evidence="2" key="1">
    <citation type="submission" date="2016-10" db="EMBL/GenBank/DDBJ databases">
        <authorList>
            <person name="Varghese N."/>
            <person name="Submissions S."/>
        </authorList>
    </citation>
    <scope>NUCLEOTIDE SEQUENCE [LARGE SCALE GENOMIC DNA]</scope>
    <source>
        <strain evidence="2">CGMCC 1.12402</strain>
    </source>
</reference>
<dbReference type="InterPro" id="IPR017850">
    <property type="entry name" value="Alkaline_phosphatase_core_sf"/>
</dbReference>
<dbReference type="PANTHER" id="PTHR10151:SF120">
    <property type="entry name" value="BIS(5'-ADENOSYL)-TRIPHOSPHATASE"/>
    <property type="match status" value="1"/>
</dbReference>
<dbReference type="CDD" id="cd16018">
    <property type="entry name" value="Enpp"/>
    <property type="match status" value="1"/>
</dbReference>
<proteinExistence type="predicted"/>
<dbReference type="GO" id="GO:0016787">
    <property type="term" value="F:hydrolase activity"/>
    <property type="evidence" value="ECO:0007669"/>
    <property type="project" value="UniProtKB-ARBA"/>
</dbReference>
<dbReference type="SUPFAM" id="SSF53649">
    <property type="entry name" value="Alkaline phosphatase-like"/>
    <property type="match status" value="1"/>
</dbReference>
<dbReference type="EMBL" id="FOIR01000006">
    <property type="protein sequence ID" value="SEW44401.1"/>
    <property type="molecule type" value="Genomic_DNA"/>
</dbReference>
<protein>
    <submittedName>
        <fullName evidence="1">Predicted pyrophosphatase or phosphodiesterase, AlkP superfamily</fullName>
    </submittedName>
</protein>
<gene>
    <name evidence="1" type="ORF">SAMN05216290_4077</name>
</gene>
<organism evidence="1 2">
    <name type="scientific">Roseivirga pacifica</name>
    <dbReference type="NCBI Taxonomy" id="1267423"/>
    <lineage>
        <taxon>Bacteria</taxon>
        <taxon>Pseudomonadati</taxon>
        <taxon>Bacteroidota</taxon>
        <taxon>Cytophagia</taxon>
        <taxon>Cytophagales</taxon>
        <taxon>Roseivirgaceae</taxon>
        <taxon>Roseivirga</taxon>
    </lineage>
</organism>
<dbReference type="AlphaFoldDB" id="A0A1I0RSY0"/>
<accession>A0A1I0RSY0</accession>
<dbReference type="PANTHER" id="PTHR10151">
    <property type="entry name" value="ECTONUCLEOTIDE PYROPHOSPHATASE/PHOSPHODIESTERASE"/>
    <property type="match status" value="1"/>
</dbReference>
<keyword evidence="2" id="KW-1185">Reference proteome</keyword>